<dbReference type="SUPFAM" id="SSF53335">
    <property type="entry name" value="S-adenosyl-L-methionine-dependent methyltransferases"/>
    <property type="match status" value="1"/>
</dbReference>
<accession>A0A8J6CAP7</accession>
<dbReference type="GO" id="GO:0005634">
    <property type="term" value="C:nucleus"/>
    <property type="evidence" value="ECO:0007669"/>
    <property type="project" value="TreeGrafter"/>
</dbReference>
<dbReference type="PANTHER" id="PTHR13069">
    <property type="entry name" value="ALKYLATED DNA REPAIR PROTEIN ALKB HOMOLOG 8"/>
    <property type="match status" value="1"/>
</dbReference>
<evidence type="ECO:0000313" key="5">
    <source>
        <dbReference type="Proteomes" id="UP000751190"/>
    </source>
</evidence>
<evidence type="ECO:0000256" key="1">
    <source>
        <dbReference type="ARBA" id="ARBA00022603"/>
    </source>
</evidence>
<keyword evidence="5" id="KW-1185">Reference proteome</keyword>
<keyword evidence="2" id="KW-0808">Transferase</keyword>
<gene>
    <name evidence="4" type="ORF">KFE25_011463</name>
</gene>
<reference evidence="4" key="1">
    <citation type="submission" date="2021-05" db="EMBL/GenBank/DDBJ databases">
        <title>The genome of the haptophyte Pavlova lutheri (Diacronema luteri, Pavlovales) - a model for lipid biosynthesis in eukaryotic algae.</title>
        <authorList>
            <person name="Hulatt C.J."/>
            <person name="Posewitz M.C."/>
        </authorList>
    </citation>
    <scope>NUCLEOTIDE SEQUENCE</scope>
    <source>
        <strain evidence="4">NIVA-4/92</strain>
    </source>
</reference>
<protein>
    <recommendedName>
        <fullName evidence="3">Methyltransferase type 11 domain-containing protein</fullName>
    </recommendedName>
</protein>
<evidence type="ECO:0000259" key="3">
    <source>
        <dbReference type="Pfam" id="PF08241"/>
    </source>
</evidence>
<evidence type="ECO:0000313" key="4">
    <source>
        <dbReference type="EMBL" id="KAG8460688.1"/>
    </source>
</evidence>
<keyword evidence="1" id="KW-0489">Methyltransferase</keyword>
<organism evidence="4 5">
    <name type="scientific">Diacronema lutheri</name>
    <name type="common">Unicellular marine alga</name>
    <name type="synonym">Monochrysis lutheri</name>
    <dbReference type="NCBI Taxonomy" id="2081491"/>
    <lineage>
        <taxon>Eukaryota</taxon>
        <taxon>Haptista</taxon>
        <taxon>Haptophyta</taxon>
        <taxon>Pavlovophyceae</taxon>
        <taxon>Pavlovales</taxon>
        <taxon>Pavlovaceae</taxon>
        <taxon>Diacronema</taxon>
    </lineage>
</organism>
<dbReference type="InterPro" id="IPR013216">
    <property type="entry name" value="Methyltransf_11"/>
</dbReference>
<dbReference type="AlphaFoldDB" id="A0A8J6CAP7"/>
<dbReference type="OrthoDB" id="271595at2759"/>
<name>A0A8J6CAP7_DIALT</name>
<dbReference type="GO" id="GO:0002098">
    <property type="term" value="P:tRNA wobble uridine modification"/>
    <property type="evidence" value="ECO:0007669"/>
    <property type="project" value="TreeGrafter"/>
</dbReference>
<dbReference type="Proteomes" id="UP000751190">
    <property type="component" value="Unassembled WGS sequence"/>
</dbReference>
<dbReference type="InterPro" id="IPR051422">
    <property type="entry name" value="AlkB_tRNA_MeTrf/Diox"/>
</dbReference>
<dbReference type="InterPro" id="IPR029063">
    <property type="entry name" value="SAM-dependent_MTases_sf"/>
</dbReference>
<dbReference type="PANTHER" id="PTHR13069:SF21">
    <property type="entry name" value="ALKYLATED DNA REPAIR PROTEIN ALKB HOMOLOG 8"/>
    <property type="match status" value="1"/>
</dbReference>
<dbReference type="GO" id="GO:0008757">
    <property type="term" value="F:S-adenosylmethionine-dependent methyltransferase activity"/>
    <property type="evidence" value="ECO:0007669"/>
    <property type="project" value="InterPro"/>
</dbReference>
<comment type="caution">
    <text evidence="4">The sequence shown here is derived from an EMBL/GenBank/DDBJ whole genome shotgun (WGS) entry which is preliminary data.</text>
</comment>
<dbReference type="GO" id="GO:0106335">
    <property type="term" value="F:tRNA (5-carboxymethyluridine(34)-5-O)-methyltransferase activity"/>
    <property type="evidence" value="ECO:0007669"/>
    <property type="project" value="TreeGrafter"/>
</dbReference>
<dbReference type="GO" id="GO:0005737">
    <property type="term" value="C:cytoplasm"/>
    <property type="evidence" value="ECO:0007669"/>
    <property type="project" value="TreeGrafter"/>
</dbReference>
<dbReference type="EMBL" id="JAGTXO010000031">
    <property type="protein sequence ID" value="KAG8460688.1"/>
    <property type="molecule type" value="Genomic_DNA"/>
</dbReference>
<dbReference type="GO" id="GO:0000049">
    <property type="term" value="F:tRNA binding"/>
    <property type="evidence" value="ECO:0007669"/>
    <property type="project" value="TreeGrafter"/>
</dbReference>
<dbReference type="Gene3D" id="3.40.50.150">
    <property type="entry name" value="Vaccinia Virus protein VP39"/>
    <property type="match status" value="1"/>
</dbReference>
<proteinExistence type="predicted"/>
<sequence>MSGRKATAFVAAADEGAGGTPQVEVEHVQRVYDCIARSWHGTRYKAWPRVEAFARALPRGSLIADVGAGNGKNLPACAETGVLGEPTGPSFPIASDLSFELARICAERGFQVAAADVTRLPFRTGAFDAVLCIAVLHHLSTRARRETACAECCRLLTPGGRAVFYAWAQEQEPSAGAARALSRTDDAADGGYSGHRFPTQDVLVPFHVPLRCVDMRGDGEHAPRAGAGADLSAAVRVSVGAADDGDGAGAAAAREHGASYDAAKRSVVFQRYCHVYCRGELESLFEPLVRAGAVAVEQSWYDCGNWCAVVVRLPGGP</sequence>
<evidence type="ECO:0000256" key="2">
    <source>
        <dbReference type="ARBA" id="ARBA00022679"/>
    </source>
</evidence>
<feature type="domain" description="Methyltransferase type 11" evidence="3">
    <location>
        <begin position="65"/>
        <end position="164"/>
    </location>
</feature>
<dbReference type="OMA" id="VWAERQE"/>
<dbReference type="GO" id="GO:0030488">
    <property type="term" value="P:tRNA methylation"/>
    <property type="evidence" value="ECO:0007669"/>
    <property type="project" value="TreeGrafter"/>
</dbReference>
<dbReference type="Pfam" id="PF08241">
    <property type="entry name" value="Methyltransf_11"/>
    <property type="match status" value="1"/>
</dbReference>